<organism evidence="2 3">
    <name type="scientific">Methyloligella solikamskensis</name>
    <dbReference type="NCBI Taxonomy" id="1177756"/>
    <lineage>
        <taxon>Bacteria</taxon>
        <taxon>Pseudomonadati</taxon>
        <taxon>Pseudomonadota</taxon>
        <taxon>Alphaproteobacteria</taxon>
        <taxon>Hyphomicrobiales</taxon>
        <taxon>Hyphomicrobiaceae</taxon>
        <taxon>Methyloligella</taxon>
    </lineage>
</organism>
<dbReference type="Pfam" id="PF06094">
    <property type="entry name" value="GGACT"/>
    <property type="match status" value="1"/>
</dbReference>
<dbReference type="InterPro" id="IPR013024">
    <property type="entry name" value="GGCT-like"/>
</dbReference>
<dbReference type="InterPro" id="IPR036568">
    <property type="entry name" value="GGCT-like_sf"/>
</dbReference>
<name>A0ABW3JEA8_9HYPH</name>
<dbReference type="Proteomes" id="UP001597102">
    <property type="component" value="Unassembled WGS sequence"/>
</dbReference>
<dbReference type="InterPro" id="IPR009288">
    <property type="entry name" value="AIG2-like_dom"/>
</dbReference>
<sequence length="138" mass="15092">MPKGMPRHLFVYGTLRRGSSGLMASQLHAATTWVGPAKARGVLYDFGSFPGAVFDPKHPGLIVGEVFFMPDDARLLAALDAYEGVAEIEEDGLYRRVEIDLHLHSGEHVSACSYELVEVPPSSQRIPHGDWLKKFSGG</sequence>
<evidence type="ECO:0000313" key="2">
    <source>
        <dbReference type="EMBL" id="MFD0988421.1"/>
    </source>
</evidence>
<reference evidence="3" key="1">
    <citation type="journal article" date="2019" name="Int. J. Syst. Evol. Microbiol.">
        <title>The Global Catalogue of Microorganisms (GCM) 10K type strain sequencing project: providing services to taxonomists for standard genome sequencing and annotation.</title>
        <authorList>
            <consortium name="The Broad Institute Genomics Platform"/>
            <consortium name="The Broad Institute Genome Sequencing Center for Infectious Disease"/>
            <person name="Wu L."/>
            <person name="Ma J."/>
        </authorList>
    </citation>
    <scope>NUCLEOTIDE SEQUENCE [LARGE SCALE GENOMIC DNA]</scope>
    <source>
        <strain evidence="3">CCUG 61697</strain>
    </source>
</reference>
<keyword evidence="3" id="KW-1185">Reference proteome</keyword>
<evidence type="ECO:0000259" key="1">
    <source>
        <dbReference type="Pfam" id="PF06094"/>
    </source>
</evidence>
<protein>
    <submittedName>
        <fullName evidence="2">Gamma-glutamylcyclotransferase</fullName>
    </submittedName>
</protein>
<accession>A0ABW3JEA8</accession>
<gene>
    <name evidence="2" type="ORF">ACFQ2F_15080</name>
</gene>
<dbReference type="EMBL" id="JBHTJO010000002">
    <property type="protein sequence ID" value="MFD0988421.1"/>
    <property type="molecule type" value="Genomic_DNA"/>
</dbReference>
<dbReference type="SUPFAM" id="SSF110857">
    <property type="entry name" value="Gamma-glutamyl cyclotransferase-like"/>
    <property type="match status" value="1"/>
</dbReference>
<evidence type="ECO:0000313" key="3">
    <source>
        <dbReference type="Proteomes" id="UP001597102"/>
    </source>
</evidence>
<dbReference type="CDD" id="cd06661">
    <property type="entry name" value="GGCT_like"/>
    <property type="match status" value="1"/>
</dbReference>
<dbReference type="Gene3D" id="3.10.490.10">
    <property type="entry name" value="Gamma-glutamyl cyclotransferase-like"/>
    <property type="match status" value="1"/>
</dbReference>
<proteinExistence type="predicted"/>
<dbReference type="RefSeq" id="WP_379091476.1">
    <property type="nucleotide sequence ID" value="NZ_JBHTJO010000002.1"/>
</dbReference>
<comment type="caution">
    <text evidence="2">The sequence shown here is derived from an EMBL/GenBank/DDBJ whole genome shotgun (WGS) entry which is preliminary data.</text>
</comment>
<feature type="domain" description="Gamma-glutamylcyclotransferase AIG2-like" evidence="1">
    <location>
        <begin position="9"/>
        <end position="132"/>
    </location>
</feature>